<dbReference type="Proteomes" id="UP001370758">
    <property type="component" value="Unassembled WGS sequence"/>
</dbReference>
<feature type="compositionally biased region" description="Polar residues" evidence="1">
    <location>
        <begin position="625"/>
        <end position="639"/>
    </location>
</feature>
<feature type="compositionally biased region" description="Basic and acidic residues" evidence="1">
    <location>
        <begin position="664"/>
        <end position="676"/>
    </location>
</feature>
<feature type="compositionally biased region" description="Polar residues" evidence="1">
    <location>
        <begin position="1816"/>
        <end position="1827"/>
    </location>
</feature>
<feature type="region of interest" description="Disordered" evidence="1">
    <location>
        <begin position="624"/>
        <end position="685"/>
    </location>
</feature>
<feature type="compositionally biased region" description="Basic and acidic residues" evidence="1">
    <location>
        <begin position="1605"/>
        <end position="1641"/>
    </location>
</feature>
<accession>A0AAV9VPF9</accession>
<feature type="compositionally biased region" description="Pro residues" evidence="1">
    <location>
        <begin position="401"/>
        <end position="413"/>
    </location>
</feature>
<feature type="compositionally biased region" description="Polar residues" evidence="1">
    <location>
        <begin position="1735"/>
        <end position="1753"/>
    </location>
</feature>
<keyword evidence="2" id="KW-1133">Transmembrane helix</keyword>
<feature type="transmembrane region" description="Helical" evidence="2">
    <location>
        <begin position="492"/>
        <end position="511"/>
    </location>
</feature>
<feature type="region of interest" description="Disordered" evidence="1">
    <location>
        <begin position="1"/>
        <end position="121"/>
    </location>
</feature>
<evidence type="ECO:0000313" key="3">
    <source>
        <dbReference type="EMBL" id="KAK6495084.1"/>
    </source>
</evidence>
<organism evidence="3 4">
    <name type="scientific">Arthrobotrys musiformis</name>
    <dbReference type="NCBI Taxonomy" id="47236"/>
    <lineage>
        <taxon>Eukaryota</taxon>
        <taxon>Fungi</taxon>
        <taxon>Dikarya</taxon>
        <taxon>Ascomycota</taxon>
        <taxon>Pezizomycotina</taxon>
        <taxon>Orbiliomycetes</taxon>
        <taxon>Orbiliales</taxon>
        <taxon>Orbiliaceae</taxon>
        <taxon>Arthrobotrys</taxon>
    </lineage>
</organism>
<feature type="compositionally biased region" description="Low complexity" evidence="1">
    <location>
        <begin position="248"/>
        <end position="259"/>
    </location>
</feature>
<feature type="compositionally biased region" description="Polar residues" evidence="1">
    <location>
        <begin position="1561"/>
        <end position="1575"/>
    </location>
</feature>
<name>A0AAV9VPF9_9PEZI</name>
<feature type="compositionally biased region" description="Basic and acidic residues" evidence="1">
    <location>
        <begin position="100"/>
        <end position="112"/>
    </location>
</feature>
<feature type="region of interest" description="Disordered" evidence="1">
    <location>
        <begin position="1427"/>
        <end position="2156"/>
    </location>
</feature>
<proteinExistence type="predicted"/>
<feature type="compositionally biased region" description="Basic and acidic residues" evidence="1">
    <location>
        <begin position="2064"/>
        <end position="2103"/>
    </location>
</feature>
<dbReference type="EMBL" id="JAVHJL010000013">
    <property type="protein sequence ID" value="KAK6495084.1"/>
    <property type="molecule type" value="Genomic_DNA"/>
</dbReference>
<feature type="compositionally biased region" description="Basic and acidic residues" evidence="1">
    <location>
        <begin position="1708"/>
        <end position="1722"/>
    </location>
</feature>
<feature type="compositionally biased region" description="Basic and acidic residues" evidence="1">
    <location>
        <begin position="1652"/>
        <end position="1672"/>
    </location>
</feature>
<feature type="compositionally biased region" description="Basic and acidic residues" evidence="1">
    <location>
        <begin position="289"/>
        <end position="319"/>
    </location>
</feature>
<feature type="compositionally biased region" description="Low complexity" evidence="1">
    <location>
        <begin position="2031"/>
        <end position="2045"/>
    </location>
</feature>
<feature type="transmembrane region" description="Helical" evidence="2">
    <location>
        <begin position="920"/>
        <end position="939"/>
    </location>
</feature>
<feature type="compositionally biased region" description="Polar residues" evidence="1">
    <location>
        <begin position="1875"/>
        <end position="1892"/>
    </location>
</feature>
<reference evidence="3 4" key="1">
    <citation type="submission" date="2023-08" db="EMBL/GenBank/DDBJ databases">
        <authorList>
            <person name="Palmer J.M."/>
        </authorList>
    </citation>
    <scope>NUCLEOTIDE SEQUENCE [LARGE SCALE GENOMIC DNA]</scope>
    <source>
        <strain evidence="3 4">TWF481</strain>
    </source>
</reference>
<feature type="compositionally biased region" description="Polar residues" evidence="1">
    <location>
        <begin position="202"/>
        <end position="216"/>
    </location>
</feature>
<comment type="caution">
    <text evidence="3">The sequence shown here is derived from an EMBL/GenBank/DDBJ whole genome shotgun (WGS) entry which is preliminary data.</text>
</comment>
<protein>
    <submittedName>
        <fullName evidence="3">Uncharacterized protein</fullName>
    </submittedName>
</protein>
<feature type="compositionally biased region" description="Basic residues" evidence="1">
    <location>
        <begin position="1"/>
        <end position="17"/>
    </location>
</feature>
<feature type="compositionally biased region" description="Basic and acidic residues" evidence="1">
    <location>
        <begin position="1483"/>
        <end position="1495"/>
    </location>
</feature>
<evidence type="ECO:0000256" key="2">
    <source>
        <dbReference type="SAM" id="Phobius"/>
    </source>
</evidence>
<feature type="compositionally biased region" description="Basic and acidic residues" evidence="1">
    <location>
        <begin position="81"/>
        <end position="91"/>
    </location>
</feature>
<keyword evidence="2" id="KW-0812">Transmembrane</keyword>
<feature type="compositionally biased region" description="Gly residues" evidence="1">
    <location>
        <begin position="25"/>
        <end position="36"/>
    </location>
</feature>
<gene>
    <name evidence="3" type="ORF">TWF481_003112</name>
</gene>
<feature type="compositionally biased region" description="Low complexity" evidence="1">
    <location>
        <begin position="432"/>
        <end position="442"/>
    </location>
</feature>
<feature type="region of interest" description="Disordered" evidence="1">
    <location>
        <begin position="149"/>
        <end position="374"/>
    </location>
</feature>
<keyword evidence="4" id="KW-1185">Reference proteome</keyword>
<keyword evidence="2" id="KW-0472">Membrane</keyword>
<feature type="compositionally biased region" description="Basic and acidic residues" evidence="1">
    <location>
        <begin position="273"/>
        <end position="282"/>
    </location>
</feature>
<feature type="compositionally biased region" description="Polar residues" evidence="1">
    <location>
        <begin position="1914"/>
        <end position="1925"/>
    </location>
</feature>
<feature type="compositionally biased region" description="Polar residues" evidence="1">
    <location>
        <begin position="1988"/>
        <end position="2003"/>
    </location>
</feature>
<feature type="region of interest" description="Disordered" evidence="1">
    <location>
        <begin position="394"/>
        <end position="480"/>
    </location>
</feature>
<feature type="compositionally biased region" description="Basic and acidic residues" evidence="1">
    <location>
        <begin position="1427"/>
        <end position="1450"/>
    </location>
</feature>
<sequence length="2156" mass="232578">MGRGSRKTPKKNPKIPRRSSSSGSSSGGGRSPGRGGRSNIVLRKLEKSVARGGGYGSSTVQEAGLRVTERSDNVTPLLESSGERVGWDHDTVAQGARQSAEGHSHEYSESERASQGYQRNRGEDAWSLNQLVRDGVHAARGFVEGSMREVKQYLPSPDDSQDAELSDTESVVESSRSSKEGPSPKNSQEEPRMLDASEQEAFIQSQLGQEVYTQERTGLRMADGDDKTGGDGKKKGGGRPKRPGVGGRSSRAGRAPFRPGVGGASGRAVSVPKESEKSDKGTEAGGPSDKGKPDETKPKPPPKKPDVPDDGSKKSDAPGKPKKPGVTAGGAERLGVPPKKKVGRLQGPGKRVMRPQSPSARGRPTAMHPGRAARPWQRGLVLLGDALPIGLNLDQLKKPPGLRPAPPPPPRPNTPAINLVPPTEDSFRSTNPTTPGTLTPPDGAGGSGSKSRRPLGGPAMVGPNALRPGPGSGDPGDELEPIFQCPGCSDSGAILIAVIISIIFIAAFIFGGKKKDKKQKKDEAARKSRLSKFLESRTATKMLGKLPTPFADKSKAVRVKLGGLGRLIETVSETVPMGERIGYQAPATIGPERQIDAGVSIDHRGEALKQLGLPKSATWEDISLRLNNTSRSPNDGSRNTDTDTEAEMTTPPPPKDSGAVAGDRASDAKNRDSADRKLKKTLQGVKPEKWGGKDWHLYSRIATEMSWCPSIDVKDCLPPGKDNEATVAKILAEVQLTLDYFTNTIKKQKEFQLQTAEAERRATIPPETGANTHPTTSEPTLIGVVTAIPGAASSFSQLVHWMEAIREFGGRIGGGLVVFFNHVWGDSTLWNRLRVRGGLIVNSFKEKWIDFLVSHTIPRGMGAPSTLIAAAKSSMGEVLQYWFPPLAYYIGDQFLYKHPARQALTILQAVTWYQLSTAQLLVVFMWPVMFLLRGLHILLRPLSPTYRAYYYERRTGKNREGVDLKILRAIGQCIRSRAALIELQAIEGFYGSFGRGIGFVSGAGLVQWFGRWVQAPLLGAGRWWLSVPILGLDLGTFIVLRRFQRPSLVYALGRVWHDFFMPPIHCVTWVVFIANTTHTATALYTSRAVVLIWHCILQPIATGVRRVGSGGSGTSKPPATPRRIQGYPSLTPGGGGFMTPGGTRHPVPFAIDQKLLQSERRIAKSMTVRMKYEETLRKLRVLVAETRHNLGVLKDDLGKSTDPTRQAEIKRRILHFERMLGRLKVHMAQNVKRVNDAKVTMQHFLKEYDMVQDDFGQTVVDSQRYASGTFRGQSQFKDLRPPEAGAAIERNMLDMGIKIPSPEPLPPVVTDPSQVAGTPAITTPGIIAQTPATQPKPNVAGRTPVATVLNTIFGTVIGGFQPRPSEPQGVLEPTGTGPLPPGQVPLKTDTQIPTPVVLEVKPDLIGGPEQLPKPPAGIINDPLAKVVEKPKAVPPETKNESIRDTDKKTTEPTPKLPEESLTLKVQNAPASNLGPGNVLPGPADKDKPKPVDEAFLKPPAGSKPEPAVVPANILETRVGTEGVDPGPSRKKVVPKPKPEPLANIAPEVDTKLQGPKPKEGLSTTTEEAGPSTSKTPKLPDTKAQEPKLPETKIQEAGPSTSKTPKLPDTKAQEQKLPKLPDTKPEESKLPETKIQEPRPPETETGDSKLGGRFRDRRNILETQEDKRTERPTEPTPKPPPSKNEGKNLPSGSKDTDPRQIKQQTGLGHESKSEGADKGKIDIQKPGGSKPPETTPKPTDNTSASPSRKTTTQRPTEKPANTPLPSDTGAKPKPTTSAEQQLGGRPVSTETSQPKPPTQTTLPPPFEPGRPNPLLGPSTTDRPPSSTGGARPPSFADNKPPSPYNSRTEAGGLAQQPPNPESSDRHKSKQPVLPPQTHSKTRSQPHTSSNTGGSHPPAESSQRKPKESNIPKPTPTITSPGGTQPDMSRFNLPPTPPRGSNLHTVGVTHTPSTPSPTRTQGESSPTHTSTVLDRFAPGRFGWTERKPSDSPTTANQPSTAQELSGQPPVASGSLSPAGSGKPPTTPKKKDGSPSSKTKTPSGIKPPTLEDLLPSEADTPMRRNVFRSELEKQYYEREERRLEEEEAERKKKKEEIKKQKQRAESAAEMEQEEDNIGPGIGNLLEQFRAAQEDRDKSQAEREEKKKASPKPGGSGSGR</sequence>
<feature type="compositionally biased region" description="Basic and acidic residues" evidence="1">
    <location>
        <begin position="1577"/>
        <end position="1593"/>
    </location>
</feature>
<feature type="compositionally biased region" description="Basic and acidic residues" evidence="1">
    <location>
        <begin position="222"/>
        <end position="234"/>
    </location>
</feature>
<feature type="compositionally biased region" description="Basic and acidic residues" evidence="1">
    <location>
        <begin position="2128"/>
        <end position="2144"/>
    </location>
</feature>
<evidence type="ECO:0000313" key="4">
    <source>
        <dbReference type="Proteomes" id="UP001370758"/>
    </source>
</evidence>
<feature type="compositionally biased region" description="Polar residues" evidence="1">
    <location>
        <begin position="1959"/>
        <end position="1970"/>
    </location>
</feature>
<evidence type="ECO:0000256" key="1">
    <source>
        <dbReference type="SAM" id="MobiDB-lite"/>
    </source>
</evidence>
<feature type="compositionally biased region" description="Pro residues" evidence="1">
    <location>
        <begin position="1793"/>
        <end position="1810"/>
    </location>
</feature>
<feature type="compositionally biased region" description="Low complexity" evidence="1">
    <location>
        <begin position="1942"/>
        <end position="1958"/>
    </location>
</feature>
<feature type="region of interest" description="Disordered" evidence="1">
    <location>
        <begin position="1359"/>
        <end position="1392"/>
    </location>
</feature>